<evidence type="ECO:0000256" key="6">
    <source>
        <dbReference type="ARBA" id="ARBA00023136"/>
    </source>
</evidence>
<evidence type="ECO:0000256" key="3">
    <source>
        <dbReference type="ARBA" id="ARBA00022679"/>
    </source>
</evidence>
<evidence type="ECO:0000256" key="4">
    <source>
        <dbReference type="ARBA" id="ARBA00022692"/>
    </source>
</evidence>
<dbReference type="CDD" id="cd04187">
    <property type="entry name" value="DPM1_like_bac"/>
    <property type="match status" value="1"/>
</dbReference>
<dbReference type="STRING" id="1447782.SAMN05444417_1137"/>
<keyword evidence="5 7" id="KW-1133">Transmembrane helix</keyword>
<dbReference type="InterPro" id="IPR050256">
    <property type="entry name" value="Glycosyltransferase_2"/>
</dbReference>
<evidence type="ECO:0000256" key="7">
    <source>
        <dbReference type="SAM" id="Phobius"/>
    </source>
</evidence>
<dbReference type="RefSeq" id="WP_083601156.1">
    <property type="nucleotide sequence ID" value="NZ_FQYO01000002.1"/>
</dbReference>
<dbReference type="OrthoDB" id="9807795at2"/>
<evidence type="ECO:0000313" key="9">
    <source>
        <dbReference type="EMBL" id="SHI59044.1"/>
    </source>
</evidence>
<keyword evidence="10" id="KW-1185">Reference proteome</keyword>
<feature type="domain" description="Glycosyltransferase 2-like" evidence="8">
    <location>
        <begin position="27"/>
        <end position="190"/>
    </location>
</feature>
<organism evidence="9 10">
    <name type="scientific">Wenxinia saemankumensis</name>
    <dbReference type="NCBI Taxonomy" id="1447782"/>
    <lineage>
        <taxon>Bacteria</taxon>
        <taxon>Pseudomonadati</taxon>
        <taxon>Pseudomonadota</taxon>
        <taxon>Alphaproteobacteria</taxon>
        <taxon>Rhodobacterales</taxon>
        <taxon>Roseobacteraceae</taxon>
        <taxon>Wenxinia</taxon>
    </lineage>
</organism>
<dbReference type="GO" id="GO:0005886">
    <property type="term" value="C:plasma membrane"/>
    <property type="evidence" value="ECO:0007669"/>
    <property type="project" value="TreeGrafter"/>
</dbReference>
<dbReference type="PANTHER" id="PTHR48090">
    <property type="entry name" value="UNDECAPRENYL-PHOSPHATE 4-DEOXY-4-FORMAMIDO-L-ARABINOSE TRANSFERASE-RELATED"/>
    <property type="match status" value="1"/>
</dbReference>
<dbReference type="Proteomes" id="UP000184292">
    <property type="component" value="Unassembled WGS sequence"/>
</dbReference>
<sequence length="333" mass="36781">MSIVALDTSKSRDHRATDQLPRSRVTLVVPVYNEERAILPFVEAIEALRPDLPEGVRLDILFVNDGSSDGTEFVIRSLVARREALSLVNLSRNFGKEAALCAGLEYARGEAVVPMDVDLQDDPAALPGMIGLWRAGAEVVNARRRNRAGDSWMKRQTARGFYRVYNRISDHPMPQDVGDFRLLDRKVVDVLLSMKERVRLNKALFAWVGFRTEEVLFDRPGRNAGRTRLNYARLWGLALDGIFGSTTKPLRCWTYIGSAIGLMSLLYAAWVFGATLVYGNPVPGYASTAILILGFGGLNLIALGIIGEYVGRILTEVRGRPLYVVGSSAGLPE</sequence>
<evidence type="ECO:0000256" key="1">
    <source>
        <dbReference type="ARBA" id="ARBA00004141"/>
    </source>
</evidence>
<keyword evidence="6 7" id="KW-0472">Membrane</keyword>
<keyword evidence="4 7" id="KW-0812">Transmembrane</keyword>
<keyword evidence="2" id="KW-0328">Glycosyltransferase</keyword>
<dbReference type="SUPFAM" id="SSF53448">
    <property type="entry name" value="Nucleotide-diphospho-sugar transferases"/>
    <property type="match status" value="1"/>
</dbReference>
<gene>
    <name evidence="9" type="ORF">SAMN05444417_1137</name>
</gene>
<keyword evidence="3 9" id="KW-0808">Transferase</keyword>
<feature type="transmembrane region" description="Helical" evidence="7">
    <location>
        <begin position="252"/>
        <end position="273"/>
    </location>
</feature>
<feature type="transmembrane region" description="Helical" evidence="7">
    <location>
        <begin position="285"/>
        <end position="310"/>
    </location>
</feature>
<name>A0A1M6CE51_9RHOB</name>
<dbReference type="GO" id="GO:0016757">
    <property type="term" value="F:glycosyltransferase activity"/>
    <property type="evidence" value="ECO:0007669"/>
    <property type="project" value="UniProtKB-KW"/>
</dbReference>
<dbReference type="Gene3D" id="3.90.550.10">
    <property type="entry name" value="Spore Coat Polysaccharide Biosynthesis Protein SpsA, Chain A"/>
    <property type="match status" value="1"/>
</dbReference>
<evidence type="ECO:0000313" key="10">
    <source>
        <dbReference type="Proteomes" id="UP000184292"/>
    </source>
</evidence>
<dbReference type="AlphaFoldDB" id="A0A1M6CE51"/>
<protein>
    <submittedName>
        <fullName evidence="9">Glycosyltransferase involved in cell wall bisynthesis</fullName>
    </submittedName>
</protein>
<evidence type="ECO:0000256" key="2">
    <source>
        <dbReference type="ARBA" id="ARBA00022676"/>
    </source>
</evidence>
<reference evidence="9 10" key="1">
    <citation type="submission" date="2016-11" db="EMBL/GenBank/DDBJ databases">
        <authorList>
            <person name="Jaros S."/>
            <person name="Januszkiewicz K."/>
            <person name="Wedrychowicz H."/>
        </authorList>
    </citation>
    <scope>NUCLEOTIDE SEQUENCE [LARGE SCALE GENOMIC DNA]</scope>
    <source>
        <strain evidence="9 10">DSM 100565</strain>
    </source>
</reference>
<dbReference type="InterPro" id="IPR029044">
    <property type="entry name" value="Nucleotide-diphossugar_trans"/>
</dbReference>
<evidence type="ECO:0000256" key="5">
    <source>
        <dbReference type="ARBA" id="ARBA00022989"/>
    </source>
</evidence>
<dbReference type="Pfam" id="PF00535">
    <property type="entry name" value="Glycos_transf_2"/>
    <property type="match status" value="1"/>
</dbReference>
<dbReference type="InterPro" id="IPR001173">
    <property type="entry name" value="Glyco_trans_2-like"/>
</dbReference>
<comment type="subcellular location">
    <subcellularLocation>
        <location evidence="1">Membrane</location>
        <topology evidence="1">Multi-pass membrane protein</topology>
    </subcellularLocation>
</comment>
<dbReference type="EMBL" id="FQYO01000002">
    <property type="protein sequence ID" value="SHI59044.1"/>
    <property type="molecule type" value="Genomic_DNA"/>
</dbReference>
<accession>A0A1M6CE51</accession>
<dbReference type="PANTHER" id="PTHR48090:SF1">
    <property type="entry name" value="PROPHAGE BACTOPRENOL GLUCOSYL TRANSFERASE HOMOLOG"/>
    <property type="match status" value="1"/>
</dbReference>
<proteinExistence type="predicted"/>
<evidence type="ECO:0000259" key="8">
    <source>
        <dbReference type="Pfam" id="PF00535"/>
    </source>
</evidence>